<dbReference type="InterPro" id="IPR007129">
    <property type="entry name" value="Ubiqinol_cyt_c_chaperone_CPB3"/>
</dbReference>
<dbReference type="Pfam" id="PF03981">
    <property type="entry name" value="Ubiq_cyt_C_chap"/>
    <property type="match status" value="1"/>
</dbReference>
<comment type="caution">
    <text evidence="4">The sequence shown here is derived from an EMBL/GenBank/DDBJ whole genome shotgun (WGS) entry which is preliminary data.</text>
</comment>
<evidence type="ECO:0000259" key="3">
    <source>
        <dbReference type="Pfam" id="PF03981"/>
    </source>
</evidence>
<dbReference type="EMBL" id="JBHTJV010000003">
    <property type="protein sequence ID" value="MFD0915603.1"/>
    <property type="molecule type" value="Genomic_DNA"/>
</dbReference>
<reference evidence="5" key="1">
    <citation type="journal article" date="2019" name="Int. J. Syst. Evol. Microbiol.">
        <title>The Global Catalogue of Microorganisms (GCM) 10K type strain sequencing project: providing services to taxonomists for standard genome sequencing and annotation.</title>
        <authorList>
            <consortium name="The Broad Institute Genomics Platform"/>
            <consortium name="The Broad Institute Genome Sequencing Center for Infectious Disease"/>
            <person name="Wu L."/>
            <person name="Ma J."/>
        </authorList>
    </citation>
    <scope>NUCLEOTIDE SEQUENCE [LARGE SCALE GENOMIC DNA]</scope>
    <source>
        <strain evidence="5">CCUG 60023</strain>
    </source>
</reference>
<proteinExistence type="inferred from homology"/>
<sequence>MFKALFKAFQGNQSPHALYGAVVAQSRQTVFFEHMGVPDTMNGRFEMMCIHVYLALRRMKREGVDNAQFNQDFFDIFIDDMEAGLREAGVGDTTVPKRIKKMSRIFYGQAKVWEEVDLENDSLSVAQKAELLLPMLQRNLYPDSDASPDLVLLSDYMVRAYDLLNSLHLATVKKGVDVFPPATLDKAA</sequence>
<evidence type="ECO:0000256" key="2">
    <source>
        <dbReference type="ARBA" id="ARBA00006436"/>
    </source>
</evidence>
<feature type="domain" description="Ubiquinol-cytochrome c chaperone" evidence="3">
    <location>
        <begin position="33"/>
        <end position="171"/>
    </location>
</feature>
<dbReference type="Proteomes" id="UP001597101">
    <property type="component" value="Unassembled WGS sequence"/>
</dbReference>
<accession>A0ABW3FDV6</accession>
<dbReference type="RefSeq" id="WP_377211454.1">
    <property type="nucleotide sequence ID" value="NZ_JBHTJV010000003.1"/>
</dbReference>
<keyword evidence="5" id="KW-1185">Reference proteome</keyword>
<dbReference type="PANTHER" id="PTHR12184:SF1">
    <property type="entry name" value="UBIQUINOL-CYTOCHROME-C REDUCTASE COMPLEX ASSEMBLY FACTOR 1"/>
    <property type="match status" value="1"/>
</dbReference>
<comment type="similarity">
    <text evidence="2">Belongs to the UPF0174 family.</text>
</comment>
<evidence type="ECO:0000256" key="1">
    <source>
        <dbReference type="ARBA" id="ARBA00006407"/>
    </source>
</evidence>
<name>A0ABW3FDV6_9HYPH</name>
<comment type="similarity">
    <text evidence="1">Belongs to the CBP3 family.</text>
</comment>
<evidence type="ECO:0000313" key="5">
    <source>
        <dbReference type="Proteomes" id="UP001597101"/>
    </source>
</evidence>
<protein>
    <submittedName>
        <fullName evidence="4">Ubiquinol-cytochrome C chaperone family protein</fullName>
    </submittedName>
</protein>
<gene>
    <name evidence="4" type="ORF">ACFQ14_04225</name>
</gene>
<evidence type="ECO:0000313" key="4">
    <source>
        <dbReference type="EMBL" id="MFD0915603.1"/>
    </source>
</evidence>
<organism evidence="4 5">
    <name type="scientific">Pseudahrensia aquimaris</name>
    <dbReference type="NCBI Taxonomy" id="744461"/>
    <lineage>
        <taxon>Bacteria</taxon>
        <taxon>Pseudomonadati</taxon>
        <taxon>Pseudomonadota</taxon>
        <taxon>Alphaproteobacteria</taxon>
        <taxon>Hyphomicrobiales</taxon>
        <taxon>Ahrensiaceae</taxon>
        <taxon>Pseudahrensia</taxon>
    </lineage>
</organism>
<dbReference type="PANTHER" id="PTHR12184">
    <property type="entry name" value="UBIQUINOL-CYTOCHROME C REDUCTASE COMPLEX ASSEMBLY FACTOR 1 FAMILY MEMBER"/>
    <property type="match status" value="1"/>
</dbReference>
<dbReference type="InterPro" id="IPR021150">
    <property type="entry name" value="Ubiq_cyt_c_chap"/>
</dbReference>